<dbReference type="EMBL" id="JACHDS010000001">
    <property type="protein sequence ID" value="MBB6173122.1"/>
    <property type="molecule type" value="Genomic_DNA"/>
</dbReference>
<keyword evidence="1" id="KW-0472">Membrane</keyword>
<name>A0A7W9YJA7_9ACTN</name>
<evidence type="ECO:0000256" key="1">
    <source>
        <dbReference type="SAM" id="Phobius"/>
    </source>
</evidence>
<gene>
    <name evidence="2" type="ORF">HNR23_003182</name>
</gene>
<keyword evidence="1" id="KW-1133">Transmembrane helix</keyword>
<dbReference type="AlphaFoldDB" id="A0A7W9YJA7"/>
<feature type="transmembrane region" description="Helical" evidence="1">
    <location>
        <begin position="48"/>
        <end position="67"/>
    </location>
</feature>
<evidence type="ECO:0000313" key="2">
    <source>
        <dbReference type="EMBL" id="MBB6173122.1"/>
    </source>
</evidence>
<sequence>MADVALGLVLGLLLGAIGLWVLCASDEKLEKVVIGYSKQPLILKYFSRYWGGAGFVVASGLIILWGLRK</sequence>
<organism evidence="2 3">
    <name type="scientific">Nocardiopsis mwathae</name>
    <dbReference type="NCBI Taxonomy" id="1472723"/>
    <lineage>
        <taxon>Bacteria</taxon>
        <taxon>Bacillati</taxon>
        <taxon>Actinomycetota</taxon>
        <taxon>Actinomycetes</taxon>
        <taxon>Streptosporangiales</taxon>
        <taxon>Nocardiopsidaceae</taxon>
        <taxon>Nocardiopsis</taxon>
    </lineage>
</organism>
<comment type="caution">
    <text evidence="2">The sequence shown here is derived from an EMBL/GenBank/DDBJ whole genome shotgun (WGS) entry which is preliminary data.</text>
</comment>
<keyword evidence="3" id="KW-1185">Reference proteome</keyword>
<keyword evidence="1" id="KW-0812">Transmembrane</keyword>
<proteinExistence type="predicted"/>
<reference evidence="2 3" key="1">
    <citation type="submission" date="2020-08" db="EMBL/GenBank/DDBJ databases">
        <title>Sequencing the genomes of 1000 actinobacteria strains.</title>
        <authorList>
            <person name="Klenk H.-P."/>
        </authorList>
    </citation>
    <scope>NUCLEOTIDE SEQUENCE [LARGE SCALE GENOMIC DNA]</scope>
    <source>
        <strain evidence="2 3">DSM 46659</strain>
    </source>
</reference>
<dbReference type="Proteomes" id="UP000546642">
    <property type="component" value="Unassembled WGS sequence"/>
</dbReference>
<protein>
    <submittedName>
        <fullName evidence="2">Uncharacterized protein</fullName>
    </submittedName>
</protein>
<accession>A0A7W9YJA7</accession>
<evidence type="ECO:0000313" key="3">
    <source>
        <dbReference type="Proteomes" id="UP000546642"/>
    </source>
</evidence>